<dbReference type="NCBIfam" id="TIGR01701">
    <property type="entry name" value="Fdhalpha-like"/>
    <property type="match status" value="1"/>
</dbReference>
<dbReference type="EMBL" id="JAQQFM010000008">
    <property type="protein sequence ID" value="MFL9926312.1"/>
    <property type="molecule type" value="Genomic_DNA"/>
</dbReference>
<gene>
    <name evidence="11" type="ORF">PQR62_18700</name>
</gene>
<dbReference type="Gene3D" id="3.40.228.10">
    <property type="entry name" value="Dimethylsulfoxide Reductase, domain 2"/>
    <property type="match status" value="1"/>
</dbReference>
<name>A0ABW9AFW3_9BURK</name>
<comment type="similarity">
    <text evidence="3">Belongs to the prokaryotic molybdopterin-containing oxidoreductase family.</text>
</comment>
<keyword evidence="6" id="KW-0479">Metal-binding</keyword>
<dbReference type="InterPro" id="IPR041953">
    <property type="entry name" value="YdeP_MopB"/>
</dbReference>
<evidence type="ECO:0000256" key="1">
    <source>
        <dbReference type="ARBA" id="ARBA00001942"/>
    </source>
</evidence>
<keyword evidence="5" id="KW-0500">Molybdenum</keyword>
<feature type="domain" description="Molybdopterin oxidoreductase" evidence="10">
    <location>
        <begin position="115"/>
        <end position="488"/>
    </location>
</feature>
<evidence type="ECO:0000256" key="6">
    <source>
        <dbReference type="ARBA" id="ARBA00022723"/>
    </source>
</evidence>
<dbReference type="PANTHER" id="PTHR43105:SF4">
    <property type="entry name" value="PROTEIN YDEP"/>
    <property type="match status" value="1"/>
</dbReference>
<dbReference type="CDD" id="cd02767">
    <property type="entry name" value="MopB_ydeP"/>
    <property type="match status" value="1"/>
</dbReference>
<dbReference type="PANTHER" id="PTHR43105">
    <property type="entry name" value="RESPIRATORY NITRATE REDUCTASE"/>
    <property type="match status" value="1"/>
</dbReference>
<dbReference type="SUPFAM" id="SSF50692">
    <property type="entry name" value="ADC-like"/>
    <property type="match status" value="1"/>
</dbReference>
<dbReference type="Pfam" id="PF00384">
    <property type="entry name" value="Molybdopterin"/>
    <property type="match status" value="1"/>
</dbReference>
<dbReference type="PIRSF" id="PIRSF000144">
    <property type="entry name" value="CbbBc"/>
    <property type="match status" value="1"/>
</dbReference>
<protein>
    <submittedName>
        <fullName evidence="11">FdhF/YdeP family oxidoreductase</fullName>
    </submittedName>
</protein>
<keyword evidence="9" id="KW-0411">Iron-sulfur</keyword>
<dbReference type="Gene3D" id="3.40.50.740">
    <property type="match status" value="1"/>
</dbReference>
<evidence type="ECO:0000256" key="7">
    <source>
        <dbReference type="ARBA" id="ARBA00023002"/>
    </source>
</evidence>
<accession>A0ABW9AFW3</accession>
<evidence type="ECO:0000259" key="10">
    <source>
        <dbReference type="Pfam" id="PF00384"/>
    </source>
</evidence>
<keyword evidence="7" id="KW-0560">Oxidoreductase</keyword>
<evidence type="ECO:0000256" key="5">
    <source>
        <dbReference type="ARBA" id="ARBA00022505"/>
    </source>
</evidence>
<evidence type="ECO:0000313" key="12">
    <source>
        <dbReference type="Proteomes" id="UP001629246"/>
    </source>
</evidence>
<keyword evidence="12" id="KW-1185">Reference proteome</keyword>
<evidence type="ECO:0000256" key="8">
    <source>
        <dbReference type="ARBA" id="ARBA00023004"/>
    </source>
</evidence>
<evidence type="ECO:0000256" key="2">
    <source>
        <dbReference type="ARBA" id="ARBA00001966"/>
    </source>
</evidence>
<keyword evidence="8" id="KW-0408">Iron</keyword>
<evidence type="ECO:0000313" key="11">
    <source>
        <dbReference type="EMBL" id="MFL9926312.1"/>
    </source>
</evidence>
<evidence type="ECO:0000256" key="3">
    <source>
        <dbReference type="ARBA" id="ARBA00010312"/>
    </source>
</evidence>
<dbReference type="SUPFAM" id="SSF53706">
    <property type="entry name" value="Formate dehydrogenase/DMSO reductase, domains 1-3"/>
    <property type="match status" value="1"/>
</dbReference>
<dbReference type="RefSeq" id="WP_408159520.1">
    <property type="nucleotide sequence ID" value="NZ_JAQQFM010000008.1"/>
</dbReference>
<evidence type="ECO:0000256" key="9">
    <source>
        <dbReference type="ARBA" id="ARBA00023014"/>
    </source>
</evidence>
<dbReference type="InterPro" id="IPR010046">
    <property type="entry name" value="Mopterin_OxRdtse_a_bac"/>
</dbReference>
<proteinExistence type="inferred from homology"/>
<sequence>MKTKDIPQDATFTEYTHAAGGWGSVRALGSILMQENVVANGARVLMKQNKPDGFACVSCSWAKPADPHMFEFCENGAKATAWEITDKRATPEFFAAHTVSELEQWSDLELESVGRLTEPLRYDAASDKYLPLSWQQALDEIGTELRAMPPEKVVFYASGRASLETSYMYQLMARMYGNNNLPDSSNMCHESTSVALPKTIGVAVGTVRLEDFEHTDCILFFGHNTGTNAPRMLHPLEEARKRGVPVITFNPLRERGLVSFVNPQSPLEMLTPARTAISTQYLQIRIGGDTAAAMGMAKWLIEEDDAALAARQPRLLDPGFIADHTSGFEEFARVVRAADWGEIETQSGVSRDQLEQAAKTYTGARAAMLMYGMGITQHREAVRTIHMLTNLLLLRGNIGKPGAGICPIRGHSNVQGQRTVGITEKPEMVPQEKLRAQYGFEVPQKKGLNTVEACEEILRRDIAGFIMLGGNFVRAIPDHSRMEPAWREIPLTVQIMTRLNRSTVIHGKKSYLLPCLGRIEIDQQGSGPQAVSVEDSTGCMHGSRGVTAPASEHLWSEVAIVAELAKRITPPNPKVDWDAWRADYSKIRSAIAETYPEIFHDFNERMWTPGGFARPLAARERKWNTDTGKANFIAPDSFEEDPDMPAHGPDVLRLMTTRGDSQFNTTVYSLDDRFRGVYGTRRVLLLNAADMERLQLNNGDFVTARTVCDDGIDRRVGNLRVQSFDIPPGCIMGYFPELNPLIPLAHHAKGSKVPAAKSIPVRLSVVGPRPGAATDPESQIRAA</sequence>
<comment type="caution">
    <text evidence="11">The sequence shown here is derived from an EMBL/GenBank/DDBJ whole genome shotgun (WGS) entry which is preliminary data.</text>
</comment>
<dbReference type="Proteomes" id="UP001629246">
    <property type="component" value="Unassembled WGS sequence"/>
</dbReference>
<reference evidence="11 12" key="1">
    <citation type="journal article" date="2024" name="Chem. Sci.">
        <title>Discovery of megapolipeptins by genome mining of a Burkholderiales bacteria collection.</title>
        <authorList>
            <person name="Paulo B.S."/>
            <person name="Recchia M.J.J."/>
            <person name="Lee S."/>
            <person name="Fergusson C.H."/>
            <person name="Romanowski S.B."/>
            <person name="Hernandez A."/>
            <person name="Krull N."/>
            <person name="Liu D.Y."/>
            <person name="Cavanagh H."/>
            <person name="Bos A."/>
            <person name="Gray C.A."/>
            <person name="Murphy B.T."/>
            <person name="Linington R.G."/>
            <person name="Eustaquio A.S."/>
        </authorList>
    </citation>
    <scope>NUCLEOTIDE SEQUENCE [LARGE SCALE GENOMIC DNA]</scope>
    <source>
        <strain evidence="11 12">RL21-008-BIB-A</strain>
    </source>
</reference>
<dbReference type="InterPro" id="IPR037951">
    <property type="entry name" value="MopB_CT_YdeP"/>
</dbReference>
<dbReference type="InterPro" id="IPR006656">
    <property type="entry name" value="Mopterin_OxRdtase"/>
</dbReference>
<dbReference type="InterPro" id="IPR050123">
    <property type="entry name" value="Prok_molybdopt-oxidoreductase"/>
</dbReference>
<dbReference type="CDD" id="cd02787">
    <property type="entry name" value="MopB_CT_ydeP"/>
    <property type="match status" value="1"/>
</dbReference>
<comment type="cofactor">
    <cofactor evidence="2">
        <name>[4Fe-4S] cluster</name>
        <dbReference type="ChEBI" id="CHEBI:49883"/>
    </cofactor>
</comment>
<keyword evidence="4" id="KW-0004">4Fe-4S</keyword>
<dbReference type="InterPro" id="IPR009010">
    <property type="entry name" value="Asp_de-COase-like_dom_sf"/>
</dbReference>
<evidence type="ECO:0000256" key="4">
    <source>
        <dbReference type="ARBA" id="ARBA00022485"/>
    </source>
</evidence>
<comment type="cofactor">
    <cofactor evidence="1">
        <name>Mo-bis(molybdopterin guanine dinucleotide)</name>
        <dbReference type="ChEBI" id="CHEBI:60539"/>
    </cofactor>
</comment>
<organism evidence="11 12">
    <name type="scientific">Herbaspirillum lusitanum</name>
    <dbReference type="NCBI Taxonomy" id="213312"/>
    <lineage>
        <taxon>Bacteria</taxon>
        <taxon>Pseudomonadati</taxon>
        <taxon>Pseudomonadota</taxon>
        <taxon>Betaproteobacteria</taxon>
        <taxon>Burkholderiales</taxon>
        <taxon>Oxalobacteraceae</taxon>
        <taxon>Herbaspirillum</taxon>
    </lineage>
</organism>